<dbReference type="Gene3D" id="2.40.330.10">
    <property type="entry name" value="DNA-binding pseudobarrel domain"/>
    <property type="match status" value="2"/>
</dbReference>
<keyword evidence="5" id="KW-0539">Nucleus</keyword>
<accession>A0A835KE83</accession>
<feature type="region of interest" description="Disordered" evidence="6">
    <location>
        <begin position="341"/>
        <end position="386"/>
    </location>
</feature>
<comment type="caution">
    <text evidence="8">The sequence shown here is derived from an EMBL/GenBank/DDBJ whole genome shotgun (WGS) entry which is preliminary data.</text>
</comment>
<dbReference type="EMBL" id="JADGMS010000004">
    <property type="protein sequence ID" value="KAF9684236.1"/>
    <property type="molecule type" value="Genomic_DNA"/>
</dbReference>
<dbReference type="InterPro" id="IPR015300">
    <property type="entry name" value="DNA-bd_pseudobarrel_sf"/>
</dbReference>
<evidence type="ECO:0000256" key="2">
    <source>
        <dbReference type="ARBA" id="ARBA00023015"/>
    </source>
</evidence>
<evidence type="ECO:0000313" key="8">
    <source>
        <dbReference type="EMBL" id="KAF9684236.1"/>
    </source>
</evidence>
<feature type="domain" description="TF-B3" evidence="7">
    <location>
        <begin position="423"/>
        <end position="518"/>
    </location>
</feature>
<dbReference type="SUPFAM" id="SSF101936">
    <property type="entry name" value="DNA-binding pseudobarrel domain"/>
    <property type="match status" value="2"/>
</dbReference>
<dbReference type="GO" id="GO:0005634">
    <property type="term" value="C:nucleus"/>
    <property type="evidence" value="ECO:0007669"/>
    <property type="project" value="UniProtKB-SubCell"/>
</dbReference>
<evidence type="ECO:0000256" key="1">
    <source>
        <dbReference type="ARBA" id="ARBA00004123"/>
    </source>
</evidence>
<keyword evidence="3" id="KW-0238">DNA-binding</keyword>
<name>A0A835KE83_9ROSI</name>
<dbReference type="Proteomes" id="UP000657918">
    <property type="component" value="Chromosome 4"/>
</dbReference>
<sequence>MIDFYIEKERTEKQVGQQIERESRKQHNSFTFRSNYCLTRRYTQCCVRKGADLKSKKLIFQIDLYHYVNAQSRSLPPTIPVSQYPKPQIKMPRPFFQKLILPSTIRDKRLSFIREKRVCQSCLDFVSFMPLCCALLLRFVKVVQHNITGTKYLIRLWGKWSLTWFGFLQRIPDSFVKKFGHDLLGFVRLIVPGGHVSRIGFIKADEKLWFHDGWQQFVERFAIHIGYFLIFRYEGSAIFNVHIFNLPTSEINYHSNSLCGKRYLAFEELEDDDRAGIPNTQLIVNKSYNPPALHNLFSGSKLNNGINWGGEENMRFTKSANVSQVADESAQNVFAQYNEHKNSQDEVKLYSPDEETPKLKKRGRKRPKIDPNEQQLSSPNEDNGETRFRFYESASARKRTVTAEERERAMNAAKAYAPDNPYCRVVLRPSYLYRGCIMYLPSGFAEKNLNGLSGFMKLQLPDGKQWPVRCLYRGGRAKFSQGWYEFALENNLGEGDVCIFELLKSRDVVLKVTVFRVLEDV</sequence>
<evidence type="ECO:0000256" key="4">
    <source>
        <dbReference type="ARBA" id="ARBA00023163"/>
    </source>
</evidence>
<evidence type="ECO:0000256" key="6">
    <source>
        <dbReference type="SAM" id="MobiDB-lite"/>
    </source>
</evidence>
<dbReference type="Pfam" id="PF02362">
    <property type="entry name" value="B3"/>
    <property type="match status" value="1"/>
</dbReference>
<organism evidence="8 9">
    <name type="scientific">Salix dunnii</name>
    <dbReference type="NCBI Taxonomy" id="1413687"/>
    <lineage>
        <taxon>Eukaryota</taxon>
        <taxon>Viridiplantae</taxon>
        <taxon>Streptophyta</taxon>
        <taxon>Embryophyta</taxon>
        <taxon>Tracheophyta</taxon>
        <taxon>Spermatophyta</taxon>
        <taxon>Magnoliopsida</taxon>
        <taxon>eudicotyledons</taxon>
        <taxon>Gunneridae</taxon>
        <taxon>Pentapetalae</taxon>
        <taxon>rosids</taxon>
        <taxon>fabids</taxon>
        <taxon>Malpighiales</taxon>
        <taxon>Salicaceae</taxon>
        <taxon>Saliceae</taxon>
        <taxon>Salix</taxon>
    </lineage>
</organism>
<evidence type="ECO:0000313" key="9">
    <source>
        <dbReference type="Proteomes" id="UP000657918"/>
    </source>
</evidence>
<dbReference type="AlphaFoldDB" id="A0A835KE83"/>
<dbReference type="CDD" id="cd10017">
    <property type="entry name" value="B3_DNA"/>
    <property type="match status" value="2"/>
</dbReference>
<keyword evidence="9" id="KW-1185">Reference proteome</keyword>
<dbReference type="PROSITE" id="PS50863">
    <property type="entry name" value="B3"/>
    <property type="match status" value="1"/>
</dbReference>
<dbReference type="InterPro" id="IPR003340">
    <property type="entry name" value="B3_DNA-bd"/>
</dbReference>
<feature type="compositionally biased region" description="Polar residues" evidence="6">
    <location>
        <begin position="372"/>
        <end position="381"/>
    </location>
</feature>
<evidence type="ECO:0000256" key="3">
    <source>
        <dbReference type="ARBA" id="ARBA00023125"/>
    </source>
</evidence>
<keyword evidence="4" id="KW-0804">Transcription</keyword>
<protein>
    <recommendedName>
        <fullName evidence="7">TF-B3 domain-containing protein</fullName>
    </recommendedName>
</protein>
<keyword evidence="2" id="KW-0805">Transcription regulation</keyword>
<proteinExistence type="predicted"/>
<dbReference type="PANTHER" id="PTHR31920">
    <property type="entry name" value="B3 DOMAIN-CONTAINING"/>
    <property type="match status" value="1"/>
</dbReference>
<evidence type="ECO:0000256" key="5">
    <source>
        <dbReference type="ARBA" id="ARBA00023242"/>
    </source>
</evidence>
<reference evidence="8 9" key="1">
    <citation type="submission" date="2020-10" db="EMBL/GenBank/DDBJ databases">
        <title>Plant Genome Project.</title>
        <authorList>
            <person name="Zhang R.-G."/>
        </authorList>
    </citation>
    <scope>NUCLEOTIDE SEQUENCE [LARGE SCALE GENOMIC DNA]</scope>
    <source>
        <strain evidence="8">FAFU-HL-1</strain>
        <tissue evidence="8">Leaf</tissue>
    </source>
</reference>
<dbReference type="SMART" id="SM01019">
    <property type="entry name" value="B3"/>
    <property type="match status" value="2"/>
</dbReference>
<gene>
    <name evidence="8" type="ORF">SADUNF_Sadunf04G0096900</name>
</gene>
<comment type="subcellular location">
    <subcellularLocation>
        <location evidence="1">Nucleus</location>
    </subcellularLocation>
</comment>
<dbReference type="InterPro" id="IPR050655">
    <property type="entry name" value="Plant_B3_domain"/>
</dbReference>
<dbReference type="PANTHER" id="PTHR31920:SF37">
    <property type="entry name" value="B3 DOMAIN-CONTAINING TRANSCRIPTION FACTOR VRN1"/>
    <property type="match status" value="1"/>
</dbReference>
<evidence type="ECO:0000259" key="7">
    <source>
        <dbReference type="PROSITE" id="PS50863"/>
    </source>
</evidence>
<dbReference type="GO" id="GO:0003677">
    <property type="term" value="F:DNA binding"/>
    <property type="evidence" value="ECO:0007669"/>
    <property type="project" value="UniProtKB-KW"/>
</dbReference>
<dbReference type="OrthoDB" id="623918at2759"/>